<gene>
    <name evidence="2" type="ORF">EHZ11_15505</name>
</gene>
<evidence type="ECO:0000256" key="1">
    <source>
        <dbReference type="SAM" id="Phobius"/>
    </source>
</evidence>
<reference evidence="2 3" key="1">
    <citation type="submission" date="2018-11" db="EMBL/GenBank/DDBJ databases">
        <title>Draft genome sequences of potential pathogenic Clostridium perfringens from environmental surface water in the North West Province, South Africa.</title>
        <authorList>
            <person name="Fourie J.C.J."/>
            <person name="Sanko T.J."/>
            <person name="Bezuidenhout C."/>
            <person name="Mienie C."/>
            <person name="Adeleke R."/>
        </authorList>
    </citation>
    <scope>NUCLEOTIDE SEQUENCE [LARGE SCALE GENOMIC DNA]</scope>
    <source>
        <strain evidence="2 3">SC4-C13</strain>
    </source>
</reference>
<name>A0AAE8FPN2_CLOPF</name>
<evidence type="ECO:0000313" key="2">
    <source>
        <dbReference type="EMBL" id="RQN22532.1"/>
    </source>
</evidence>
<proteinExistence type="predicted"/>
<keyword evidence="1" id="KW-0472">Membrane</keyword>
<dbReference type="InterPro" id="IPR054221">
    <property type="entry name" value="DUF6941"/>
</dbReference>
<sequence length="134" mass="15464">MARISTFMYCDNVQNQNNNMVVNSPMQIITMNYIPGMFSFSVIFGVLDINQYEDHRIRFVFKNEEEKVIIDTGEVNLPKNPNVENIPVEIQGFMASMDFRNTNFDSEGTYRSEIYIDGDSLGQFPIKVVVTKNE</sequence>
<dbReference type="RefSeq" id="WP_124231105.1">
    <property type="nucleotide sequence ID" value="NZ_CATNZC010000013.1"/>
</dbReference>
<comment type="caution">
    <text evidence="2">The sequence shown here is derived from an EMBL/GenBank/DDBJ whole genome shotgun (WGS) entry which is preliminary data.</text>
</comment>
<evidence type="ECO:0000313" key="3">
    <source>
        <dbReference type="Proteomes" id="UP000273641"/>
    </source>
</evidence>
<organism evidence="2 3">
    <name type="scientific">Clostridium perfringens</name>
    <dbReference type="NCBI Taxonomy" id="1502"/>
    <lineage>
        <taxon>Bacteria</taxon>
        <taxon>Bacillati</taxon>
        <taxon>Bacillota</taxon>
        <taxon>Clostridia</taxon>
        <taxon>Eubacteriales</taxon>
        <taxon>Clostridiaceae</taxon>
        <taxon>Clostridium</taxon>
    </lineage>
</organism>
<keyword evidence="1" id="KW-0812">Transmembrane</keyword>
<dbReference type="Pfam" id="PF22091">
    <property type="entry name" value="DUF6941"/>
    <property type="match status" value="1"/>
</dbReference>
<dbReference type="EMBL" id="RQNR01000029">
    <property type="protein sequence ID" value="RQN22532.1"/>
    <property type="molecule type" value="Genomic_DNA"/>
</dbReference>
<protein>
    <submittedName>
        <fullName evidence="2">Uncharacterized protein</fullName>
    </submittedName>
</protein>
<keyword evidence="1" id="KW-1133">Transmembrane helix</keyword>
<feature type="transmembrane region" description="Helical" evidence="1">
    <location>
        <begin position="28"/>
        <end position="49"/>
    </location>
</feature>
<dbReference type="AlphaFoldDB" id="A0AAE8FPN2"/>
<accession>A0AAE8FPN2</accession>
<dbReference type="Proteomes" id="UP000273641">
    <property type="component" value="Unassembled WGS sequence"/>
</dbReference>